<evidence type="ECO:0000313" key="1">
    <source>
        <dbReference type="EMBL" id="KAH7902863.1"/>
    </source>
</evidence>
<evidence type="ECO:0000313" key="2">
    <source>
        <dbReference type="Proteomes" id="UP000790377"/>
    </source>
</evidence>
<sequence length="139" mass="14398">MDLVPDEHLVEIRHTIWLSYNLMSLDQAPADSAPAPADADADVAALLFTLVLQADRQLTDLAADADESEVPLLADSPVVGSPTAPPLPVPGMRTPPPAISDKDAEDAAIAADVAEDALPPPTTPEPADGDEEMAATEEG</sequence>
<organism evidence="1 2">
    <name type="scientific">Hygrophoropsis aurantiaca</name>
    <dbReference type="NCBI Taxonomy" id="72124"/>
    <lineage>
        <taxon>Eukaryota</taxon>
        <taxon>Fungi</taxon>
        <taxon>Dikarya</taxon>
        <taxon>Basidiomycota</taxon>
        <taxon>Agaricomycotina</taxon>
        <taxon>Agaricomycetes</taxon>
        <taxon>Agaricomycetidae</taxon>
        <taxon>Boletales</taxon>
        <taxon>Coniophorineae</taxon>
        <taxon>Hygrophoropsidaceae</taxon>
        <taxon>Hygrophoropsis</taxon>
    </lineage>
</organism>
<comment type="caution">
    <text evidence="1">The sequence shown here is derived from an EMBL/GenBank/DDBJ whole genome shotgun (WGS) entry which is preliminary data.</text>
</comment>
<reference evidence="1" key="1">
    <citation type="journal article" date="2021" name="New Phytol.">
        <title>Evolutionary innovations through gain and loss of genes in the ectomycorrhizal Boletales.</title>
        <authorList>
            <person name="Wu G."/>
            <person name="Miyauchi S."/>
            <person name="Morin E."/>
            <person name="Kuo A."/>
            <person name="Drula E."/>
            <person name="Varga T."/>
            <person name="Kohler A."/>
            <person name="Feng B."/>
            <person name="Cao Y."/>
            <person name="Lipzen A."/>
            <person name="Daum C."/>
            <person name="Hundley H."/>
            <person name="Pangilinan J."/>
            <person name="Johnson J."/>
            <person name="Barry K."/>
            <person name="LaButti K."/>
            <person name="Ng V."/>
            <person name="Ahrendt S."/>
            <person name="Min B."/>
            <person name="Choi I.G."/>
            <person name="Park H."/>
            <person name="Plett J.M."/>
            <person name="Magnuson J."/>
            <person name="Spatafora J.W."/>
            <person name="Nagy L.G."/>
            <person name="Henrissat B."/>
            <person name="Grigoriev I.V."/>
            <person name="Yang Z.L."/>
            <person name="Xu J."/>
            <person name="Martin F.M."/>
        </authorList>
    </citation>
    <scope>NUCLEOTIDE SEQUENCE</scope>
    <source>
        <strain evidence="1">ATCC 28755</strain>
    </source>
</reference>
<dbReference type="EMBL" id="MU269450">
    <property type="protein sequence ID" value="KAH7902863.1"/>
    <property type="molecule type" value="Genomic_DNA"/>
</dbReference>
<proteinExistence type="predicted"/>
<keyword evidence="2" id="KW-1185">Reference proteome</keyword>
<accession>A0ACB7ZRA0</accession>
<name>A0ACB7ZRA0_9AGAM</name>
<dbReference type="Proteomes" id="UP000790377">
    <property type="component" value="Unassembled WGS sequence"/>
</dbReference>
<protein>
    <submittedName>
        <fullName evidence="1">Uncharacterized protein</fullName>
    </submittedName>
</protein>
<gene>
    <name evidence="1" type="ORF">BJ138DRAFT_1121005</name>
</gene>